<proteinExistence type="predicted"/>
<name>A0A1B9F2Y8_9BACT</name>
<gene>
    <name evidence="1" type="ORF">DBT_2286</name>
</gene>
<organism evidence="1 2">
    <name type="scientific">Dissulfuribacter thermophilus</name>
    <dbReference type="NCBI Taxonomy" id="1156395"/>
    <lineage>
        <taxon>Bacteria</taxon>
        <taxon>Pseudomonadati</taxon>
        <taxon>Thermodesulfobacteriota</taxon>
        <taxon>Dissulfuribacteria</taxon>
        <taxon>Dissulfuribacterales</taxon>
        <taxon>Dissulfuribacteraceae</taxon>
        <taxon>Dissulfuribacter</taxon>
    </lineage>
</organism>
<protein>
    <submittedName>
        <fullName evidence="1">Uncharacterized protein</fullName>
    </submittedName>
</protein>
<evidence type="ECO:0000313" key="1">
    <source>
        <dbReference type="EMBL" id="OCC14297.1"/>
    </source>
</evidence>
<sequence length="172" mass="19065">MSKNGDNGASESGDKLIKCLQQKGAFAPYGYDLEMQKRYALIIAIITLFHVFGLQCSNAQDFAKSGIETLLKGKVVSLNFSDKYMEIKSELNGDIYKVFVDDPARLRRIRVGTPIRVVAEKSFVSAGTFMAREIMIAGARCRCDPTGVRSRLQRAMRGRSFGGGWHGHSGHR</sequence>
<accession>A0A1B9F2Y8</accession>
<comment type="caution">
    <text evidence="1">The sequence shown here is derived from an EMBL/GenBank/DDBJ whole genome shotgun (WGS) entry which is preliminary data.</text>
</comment>
<dbReference type="EMBL" id="MAGO01000014">
    <property type="protein sequence ID" value="OCC14297.1"/>
    <property type="molecule type" value="Genomic_DNA"/>
</dbReference>
<keyword evidence="2" id="KW-1185">Reference proteome</keyword>
<dbReference type="AlphaFoldDB" id="A0A1B9F2Y8"/>
<evidence type="ECO:0000313" key="2">
    <source>
        <dbReference type="Proteomes" id="UP000093080"/>
    </source>
</evidence>
<reference evidence="1 2" key="1">
    <citation type="submission" date="2016-06" db="EMBL/GenBank/DDBJ databases">
        <title>Respiratory ammonification of nitrate coupled to the oxidation of elemental sulfur in deep-sea autotrophic thermophilic bacteria.</title>
        <authorList>
            <person name="Slobodkina G.B."/>
            <person name="Mardanov A.V."/>
            <person name="Ravin N.V."/>
            <person name="Frolova A.A."/>
            <person name="Viryasiv M.B."/>
            <person name="Chernyh N.A."/>
            <person name="Bonch-Osmolovskaya E.A."/>
            <person name="Slobodkin A.I."/>
        </authorList>
    </citation>
    <scope>NUCLEOTIDE SEQUENCE [LARGE SCALE GENOMIC DNA]</scope>
    <source>
        <strain evidence="1 2">S69</strain>
    </source>
</reference>
<dbReference type="STRING" id="1156395.DBT_2286"/>
<dbReference type="Proteomes" id="UP000093080">
    <property type="component" value="Unassembled WGS sequence"/>
</dbReference>